<evidence type="ECO:0000256" key="1">
    <source>
        <dbReference type="ARBA" id="ARBA00001954"/>
    </source>
</evidence>
<evidence type="ECO:0000256" key="2">
    <source>
        <dbReference type="ARBA" id="ARBA00008784"/>
    </source>
</evidence>
<keyword evidence="4 8" id="KW-0058">Aromatic hydrocarbons catabolism</keyword>
<comment type="similarity">
    <text evidence="2 8">Belongs to the extradiol ring-cleavage dioxygenase family.</text>
</comment>
<organism evidence="10 11">
    <name type="scientific">Entotheonella factor</name>
    <dbReference type="NCBI Taxonomy" id="1429438"/>
    <lineage>
        <taxon>Bacteria</taxon>
        <taxon>Pseudomonadati</taxon>
        <taxon>Nitrospinota/Tectimicrobiota group</taxon>
        <taxon>Candidatus Tectimicrobiota</taxon>
        <taxon>Candidatus Entotheonellia</taxon>
        <taxon>Candidatus Entotheonellales</taxon>
        <taxon>Candidatus Entotheonellaceae</taxon>
        <taxon>Candidatus Entotheonella</taxon>
    </lineage>
</organism>
<dbReference type="Gene3D" id="3.10.180.10">
    <property type="entry name" value="2,3-Dihydroxybiphenyl 1,2-Dioxygenase, domain 1"/>
    <property type="match status" value="1"/>
</dbReference>
<dbReference type="GO" id="GO:0008198">
    <property type="term" value="F:ferrous iron binding"/>
    <property type="evidence" value="ECO:0007669"/>
    <property type="project" value="InterPro"/>
</dbReference>
<keyword evidence="5 8" id="KW-0223">Dioxygenase</keyword>
<dbReference type="PANTHER" id="PTHR43279">
    <property type="entry name" value="CATECHOL-2,3-DIOXYGENASE"/>
    <property type="match status" value="1"/>
</dbReference>
<keyword evidence="11" id="KW-1185">Reference proteome</keyword>
<dbReference type="EMBL" id="AZHW01000614">
    <property type="protein sequence ID" value="ETW97824.1"/>
    <property type="molecule type" value="Genomic_DNA"/>
</dbReference>
<sequence>MVRPKRIGHLVLNVKDVEASEKFYTEVLGFEIAVKRPFGTFLTCGKIHHDLALFQAPEDAQPVTKGRLGLNHFAVQIEDMDELKEVYQRLKDHGAEIDHLTDHGMTKSVYFYDPDGNMIEFFFNTTDTAEEGLALMRAPGRKNTELVLEASPVS</sequence>
<dbReference type="AlphaFoldDB" id="W4LIV5"/>
<comment type="cofactor">
    <cofactor evidence="1 8">
        <name>Fe(2+)</name>
        <dbReference type="ChEBI" id="CHEBI:29033"/>
    </cofactor>
</comment>
<evidence type="ECO:0000259" key="9">
    <source>
        <dbReference type="PROSITE" id="PS51819"/>
    </source>
</evidence>
<evidence type="ECO:0000256" key="7">
    <source>
        <dbReference type="ARBA" id="ARBA00023004"/>
    </source>
</evidence>
<dbReference type="Proteomes" id="UP000019141">
    <property type="component" value="Unassembled WGS sequence"/>
</dbReference>
<dbReference type="Pfam" id="PF00903">
    <property type="entry name" value="Glyoxalase"/>
    <property type="match status" value="1"/>
</dbReference>
<evidence type="ECO:0000313" key="11">
    <source>
        <dbReference type="Proteomes" id="UP000019141"/>
    </source>
</evidence>
<dbReference type="InterPro" id="IPR037523">
    <property type="entry name" value="VOC_core"/>
</dbReference>
<dbReference type="SUPFAM" id="SSF54593">
    <property type="entry name" value="Glyoxalase/Bleomycin resistance protein/Dihydroxybiphenyl dioxygenase"/>
    <property type="match status" value="1"/>
</dbReference>
<protein>
    <recommendedName>
        <fullName evidence="9">VOC domain-containing protein</fullName>
    </recommendedName>
</protein>
<dbReference type="InterPro" id="IPR029068">
    <property type="entry name" value="Glyas_Bleomycin-R_OHBP_Dase"/>
</dbReference>
<dbReference type="PANTHER" id="PTHR43279:SF1">
    <property type="entry name" value="CATECHOL-2,3-DIOXYGENASE"/>
    <property type="match status" value="1"/>
</dbReference>
<dbReference type="InterPro" id="IPR004360">
    <property type="entry name" value="Glyas_Fos-R_dOase_dom"/>
</dbReference>
<evidence type="ECO:0000313" key="10">
    <source>
        <dbReference type="EMBL" id="ETW97824.1"/>
    </source>
</evidence>
<comment type="caution">
    <text evidence="10">The sequence shown here is derived from an EMBL/GenBank/DDBJ whole genome shotgun (WGS) entry which is preliminary data.</text>
</comment>
<evidence type="ECO:0000256" key="6">
    <source>
        <dbReference type="ARBA" id="ARBA00023002"/>
    </source>
</evidence>
<dbReference type="HOGENOM" id="CLU_046006_19_0_7"/>
<proteinExistence type="inferred from homology"/>
<name>W4LIV5_ENTF1</name>
<gene>
    <name evidence="10" type="ORF">ETSY1_21210</name>
</gene>
<evidence type="ECO:0000256" key="4">
    <source>
        <dbReference type="ARBA" id="ARBA00022797"/>
    </source>
</evidence>
<keyword evidence="6 8" id="KW-0560">Oxidoreductase</keyword>
<evidence type="ECO:0000256" key="8">
    <source>
        <dbReference type="RuleBase" id="RU000683"/>
    </source>
</evidence>
<keyword evidence="7 8" id="KW-0408">Iron</keyword>
<dbReference type="InterPro" id="IPR000486">
    <property type="entry name" value="Xdiol_ring_cleave_dOase_1/2"/>
</dbReference>
<keyword evidence="3" id="KW-0479">Metal-binding</keyword>
<dbReference type="PROSITE" id="PS00082">
    <property type="entry name" value="EXTRADIOL_DIOXYGENAS"/>
    <property type="match status" value="1"/>
</dbReference>
<evidence type="ECO:0000256" key="5">
    <source>
        <dbReference type="ARBA" id="ARBA00022964"/>
    </source>
</evidence>
<dbReference type="PROSITE" id="PS51819">
    <property type="entry name" value="VOC"/>
    <property type="match status" value="1"/>
</dbReference>
<reference evidence="10 11" key="1">
    <citation type="journal article" date="2014" name="Nature">
        <title>An environmental bacterial taxon with a large and distinct metabolic repertoire.</title>
        <authorList>
            <person name="Wilson M.C."/>
            <person name="Mori T."/>
            <person name="Ruckert C."/>
            <person name="Uria A.R."/>
            <person name="Helf M.J."/>
            <person name="Takada K."/>
            <person name="Gernert C."/>
            <person name="Steffens U.A."/>
            <person name="Heycke N."/>
            <person name="Schmitt S."/>
            <person name="Rinke C."/>
            <person name="Helfrich E.J."/>
            <person name="Brachmann A.O."/>
            <person name="Gurgui C."/>
            <person name="Wakimoto T."/>
            <person name="Kracht M."/>
            <person name="Crusemann M."/>
            <person name="Hentschel U."/>
            <person name="Abe I."/>
            <person name="Matsunaga S."/>
            <person name="Kalinowski J."/>
            <person name="Takeyama H."/>
            <person name="Piel J."/>
        </authorList>
    </citation>
    <scope>NUCLEOTIDE SEQUENCE [LARGE SCALE GENOMIC DNA]</scope>
    <source>
        <strain evidence="11">TSY1</strain>
    </source>
</reference>
<feature type="domain" description="VOC" evidence="9">
    <location>
        <begin position="6"/>
        <end position="124"/>
    </location>
</feature>
<accession>W4LIV5</accession>
<evidence type="ECO:0000256" key="3">
    <source>
        <dbReference type="ARBA" id="ARBA00022723"/>
    </source>
</evidence>
<dbReference type="GO" id="GO:0051213">
    <property type="term" value="F:dioxygenase activity"/>
    <property type="evidence" value="ECO:0007669"/>
    <property type="project" value="UniProtKB-KW"/>
</dbReference>